<feature type="domain" description="DUF5672" evidence="1">
    <location>
        <begin position="61"/>
        <end position="221"/>
    </location>
</feature>
<reference evidence="2 3" key="2">
    <citation type="submission" date="2012-02" db="EMBL/GenBank/DDBJ databases">
        <title>Improved High-Quality Draft sequence of Eubacterium cellulosolvens 6.</title>
        <authorList>
            <consortium name="US DOE Joint Genome Institute"/>
            <person name="Lucas S."/>
            <person name="Han J."/>
            <person name="Lapidus A."/>
            <person name="Cheng J.-F."/>
            <person name="Goodwin L."/>
            <person name="Pitluck S."/>
            <person name="Peters L."/>
            <person name="Mikhailova N."/>
            <person name="Gu W."/>
            <person name="Detter J.C."/>
            <person name="Han C."/>
            <person name="Tapia R."/>
            <person name="Land M."/>
            <person name="Hauser L."/>
            <person name="Kyrpides N."/>
            <person name="Ivanova N."/>
            <person name="Pagani I."/>
            <person name="Johnson E."/>
            <person name="Mukhopadhyay B."/>
            <person name="Anderson I."/>
            <person name="Woyke T."/>
        </authorList>
    </citation>
    <scope>NUCLEOTIDE SEQUENCE [LARGE SCALE GENOMIC DNA]</scope>
    <source>
        <strain evidence="2 3">6</strain>
    </source>
</reference>
<dbReference type="eggNOG" id="ENOG502Z956">
    <property type="taxonomic scope" value="Bacteria"/>
</dbReference>
<protein>
    <recommendedName>
        <fullName evidence="1">DUF5672 domain-containing protein</fullName>
    </recommendedName>
</protein>
<dbReference type="InterPro" id="IPR043729">
    <property type="entry name" value="DUF5672"/>
</dbReference>
<evidence type="ECO:0000259" key="1">
    <source>
        <dbReference type="Pfam" id="PF18922"/>
    </source>
</evidence>
<proteinExistence type="predicted"/>
<evidence type="ECO:0000313" key="2">
    <source>
        <dbReference type="EMBL" id="EIM58030.1"/>
    </source>
</evidence>
<name>I5AW57_EUBC6</name>
<dbReference type="Pfam" id="PF18922">
    <property type="entry name" value="DUF5672"/>
    <property type="match status" value="1"/>
</dbReference>
<reference evidence="2 3" key="1">
    <citation type="submission" date="2010-08" db="EMBL/GenBank/DDBJ databases">
        <authorList>
            <consortium name="US DOE Joint Genome Institute (JGI-PGF)"/>
            <person name="Lucas S."/>
            <person name="Copeland A."/>
            <person name="Lapidus A."/>
            <person name="Cheng J.-F."/>
            <person name="Bruce D."/>
            <person name="Goodwin L."/>
            <person name="Pitluck S."/>
            <person name="Land M.L."/>
            <person name="Hauser L."/>
            <person name="Chang Y.-J."/>
            <person name="Anderson I.J."/>
            <person name="Johnson E."/>
            <person name="Mulhopadhyay B."/>
            <person name="Kyrpides N."/>
            <person name="Woyke T.J."/>
        </authorList>
    </citation>
    <scope>NUCLEOTIDE SEQUENCE [LARGE SCALE GENOMIC DNA]</scope>
    <source>
        <strain evidence="2 3">6</strain>
    </source>
</reference>
<keyword evidence="3" id="KW-1185">Reference proteome</keyword>
<evidence type="ECO:0000313" key="3">
    <source>
        <dbReference type="Proteomes" id="UP000005753"/>
    </source>
</evidence>
<dbReference type="AlphaFoldDB" id="I5AW57"/>
<organism evidence="2 3">
    <name type="scientific">Eubacterium cellulosolvens (strain ATCC 43171 / JCM 9499 / 6)</name>
    <name type="common">Cillobacterium cellulosolvens</name>
    <dbReference type="NCBI Taxonomy" id="633697"/>
    <lineage>
        <taxon>Bacteria</taxon>
        <taxon>Bacillati</taxon>
        <taxon>Bacillota</taxon>
        <taxon>Clostridia</taxon>
        <taxon>Eubacteriales</taxon>
        <taxon>Eubacteriaceae</taxon>
        <taxon>Eubacterium</taxon>
    </lineage>
</organism>
<dbReference type="STRING" id="633697.EubceDRAFT1_2282"/>
<gene>
    <name evidence="2" type="ORF">EubceDRAFT1_2282</name>
</gene>
<dbReference type="Proteomes" id="UP000005753">
    <property type="component" value="Chromosome"/>
</dbReference>
<dbReference type="HOGENOM" id="CLU_728965_0_0_9"/>
<sequence length="375" mass="43189">MKRVCVIIPLHKPQLNYFEKISLIQIVRVFNKRQICFVTPVGFNMDCLDIPKDMELEDIRRIEYDSKHFVSTVSYSSLMLSSELYESFADYEYVLICQLDAFPFADRINEFCDMGLDYIGAPCEGPEWVRINAKVGNGGFSLRKTEAVLRVLARKEEIMKSSNSSQKFLQYEDLFFGYCGGRRDIDFNVPDVYTAACFAMQDNVEGSYEKLSFGDLPMGCHGWYRINYDVWKPIIESCGYKLPEVEEVDWFDGARNASLWKKISELESILDTDISSRLVDSLYSEVSIWGKGEIGTRIIGLLNKIDITIRDIFDSKNGVVPTEARLKEATKPIIISTIHDKDIKKELRDYDFIEGKDFICVDALLEDILRTYSMK</sequence>
<accession>I5AW57</accession>
<dbReference type="EMBL" id="CM001487">
    <property type="protein sequence ID" value="EIM58030.1"/>
    <property type="molecule type" value="Genomic_DNA"/>
</dbReference>